<evidence type="ECO:0000313" key="3">
    <source>
        <dbReference type="Proteomes" id="UP000516373"/>
    </source>
</evidence>
<dbReference type="Proteomes" id="UP000516373">
    <property type="component" value="Chromosome"/>
</dbReference>
<protein>
    <submittedName>
        <fullName evidence="2">Uncharacterized protein</fullName>
    </submittedName>
</protein>
<evidence type="ECO:0000313" key="2">
    <source>
        <dbReference type="EMBL" id="BCL24689.1"/>
    </source>
</evidence>
<dbReference type="KEGG" id="stui:GCM10017668_65320"/>
<dbReference type="AlphaFoldDB" id="A0A7G1NPE5"/>
<sequence length="57" mass="5983">MDERTPPCGDSLGEAPTRDLPSRSARDLASGLRENGGTRLEDGDWDISVGHECAGGV</sequence>
<name>A0A7G1NPE5_9ACTN</name>
<feature type="compositionally biased region" description="Basic and acidic residues" evidence="1">
    <location>
        <begin position="16"/>
        <end position="26"/>
    </location>
</feature>
<organism evidence="2 3">
    <name type="scientific">Streptomyces tuirus</name>
    <dbReference type="NCBI Taxonomy" id="68278"/>
    <lineage>
        <taxon>Bacteria</taxon>
        <taxon>Bacillati</taxon>
        <taxon>Actinomycetota</taxon>
        <taxon>Actinomycetes</taxon>
        <taxon>Kitasatosporales</taxon>
        <taxon>Streptomycetaceae</taxon>
        <taxon>Streptomyces</taxon>
    </lineage>
</organism>
<proteinExistence type="predicted"/>
<reference evidence="2 3" key="1">
    <citation type="journal article" date="2014" name="Int. J. Syst. Evol. Microbiol.">
        <title>Complete genome sequence of Corynebacterium casei LMG S-19264T (=DSM 44701T), isolated from a smear-ripened cheese.</title>
        <authorList>
            <consortium name="US DOE Joint Genome Institute (JGI-PGF)"/>
            <person name="Walter F."/>
            <person name="Albersmeier A."/>
            <person name="Kalinowski J."/>
            <person name="Ruckert C."/>
        </authorList>
    </citation>
    <scope>NUCLEOTIDE SEQUENCE [LARGE SCALE GENOMIC DNA]</scope>
    <source>
        <strain evidence="2 3">JCM 4255</strain>
    </source>
</reference>
<accession>A0A7G1NPE5</accession>
<gene>
    <name evidence="2" type="ORF">GCM10017668_65320</name>
</gene>
<evidence type="ECO:0000256" key="1">
    <source>
        <dbReference type="SAM" id="MobiDB-lite"/>
    </source>
</evidence>
<dbReference type="EMBL" id="AP023439">
    <property type="protein sequence ID" value="BCL24689.1"/>
    <property type="molecule type" value="Genomic_DNA"/>
</dbReference>
<feature type="region of interest" description="Disordered" evidence="1">
    <location>
        <begin position="1"/>
        <end position="57"/>
    </location>
</feature>